<dbReference type="EMBL" id="CP053069">
    <property type="protein sequence ID" value="QJR12732.1"/>
    <property type="molecule type" value="Genomic_DNA"/>
</dbReference>
<accession>A0A6M4H090</accession>
<dbReference type="NCBIfam" id="TIGR02713">
    <property type="entry name" value="allophanate_hyd"/>
    <property type="match status" value="1"/>
</dbReference>
<dbReference type="Gene3D" id="1.20.58.1700">
    <property type="match status" value="1"/>
</dbReference>
<dbReference type="Pfam" id="PF01425">
    <property type="entry name" value="Amidase"/>
    <property type="match status" value="1"/>
</dbReference>
<evidence type="ECO:0000313" key="3">
    <source>
        <dbReference type="EMBL" id="QJR12732.1"/>
    </source>
</evidence>
<dbReference type="KEGG" id="uru:DSM104443_03825"/>
<dbReference type="Gene3D" id="3.90.1300.10">
    <property type="entry name" value="Amidase signature (AS) domain"/>
    <property type="match status" value="1"/>
</dbReference>
<dbReference type="NCBIfam" id="NF006043">
    <property type="entry name" value="PRK08186.1"/>
    <property type="match status" value="1"/>
</dbReference>
<dbReference type="InterPro" id="IPR014085">
    <property type="entry name" value="Allophanate_hydrolase"/>
</dbReference>
<dbReference type="PANTHER" id="PTHR11895:SF169">
    <property type="entry name" value="GLUTAMYL-TRNA(GLN) AMIDOTRANSFERASE"/>
    <property type="match status" value="1"/>
</dbReference>
<gene>
    <name evidence="3" type="primary">atzF</name>
    <name evidence="3" type="ORF">DSM104443_03825</name>
</gene>
<dbReference type="GO" id="GO:0004039">
    <property type="term" value="F:allophanate hydrolase activity"/>
    <property type="evidence" value="ECO:0007669"/>
    <property type="project" value="UniProtKB-EC"/>
</dbReference>
<feature type="domain" description="Amidase" evidence="1">
    <location>
        <begin position="42"/>
        <end position="442"/>
    </location>
</feature>
<protein>
    <submittedName>
        <fullName evidence="3">Allophanate hydrolase</fullName>
        <ecNumber evidence="3">3.5.1.54</ecNumber>
    </submittedName>
</protein>
<keyword evidence="4" id="KW-1185">Reference proteome</keyword>
<dbReference type="Proteomes" id="UP000501534">
    <property type="component" value="Chromosome"/>
</dbReference>
<evidence type="ECO:0000313" key="4">
    <source>
        <dbReference type="Proteomes" id="UP000501534"/>
    </source>
</evidence>
<dbReference type="PANTHER" id="PTHR11895">
    <property type="entry name" value="TRANSAMIDASE"/>
    <property type="match status" value="1"/>
</dbReference>
<proteinExistence type="predicted"/>
<dbReference type="Gene3D" id="3.10.490.10">
    <property type="entry name" value="Gamma-glutamyl cyclotransferase-like"/>
    <property type="match status" value="1"/>
</dbReference>
<sequence length="616" mass="64598">MPPPIPATIAALHDAYRAGKLRPTDVVEAWLARDASERAAPVWISVQSPEVLRARASTLDAQLRTDPQRALASPVFGTLFAVKDNIDCAGLPTTAACPAFAYDPAEPAFVVAALEAAGAMVAGKTNLDQFATGLVGTRSPYGAPPNAFKPEIVSGGSSSGSAVAVAKGLVHFALGTDTAGSGRVPAGLNNLVGWKPTRGLLSVRGVVPACRSLDCVSIFTLTVADAARVFRVAATFDAADPCARSLALDRPLLRHEFTFAVPRAADLEFFGDSLAQAAFADAVSRMKALGGMPREIDFAPWREVADSLYDGPRVAERHAGIRAFFDAHADAVDPTVRRILDRGATFSATDTFVAEARLDELRAKLTPLWSTFDVLVVPTAPTAYSIAAVQADPIELNRRLGTYTNFANLLDLAAIAVPASMRPDGLPSGITLLAPAGGDLMLAHLAQRFHATGTLPLGAIGVAAPAAETLAGHGDTVQVAVVGAHLQGLPLNRELTERGAKLVRSTRTAPHYRLYALPATTPPKPGLVRTAGEGQRIAVEVWELPASAFGRFVAGIPAPLCIGTLELEDGSHVQGFLCEAAAIAGAEDISRFGGWRAYLESRNPRTTSATPQKETP</sequence>
<dbReference type="SUPFAM" id="SSF75304">
    <property type="entry name" value="Amidase signature (AS) enzymes"/>
    <property type="match status" value="1"/>
</dbReference>
<dbReference type="InterPro" id="IPR053844">
    <property type="entry name" value="AH_C"/>
</dbReference>
<evidence type="ECO:0000259" key="2">
    <source>
        <dbReference type="Pfam" id="PF21986"/>
    </source>
</evidence>
<reference evidence="3 4" key="1">
    <citation type="submission" date="2020-04" db="EMBL/GenBank/DDBJ databases">
        <title>Usitatibacter rugosus gen. nov., sp. nov. and Usitatibacter palustris sp. nov., novel members of Usitatibacteraceae fam. nov. within the order Nitrosomonadales isolated from soil.</title>
        <authorList>
            <person name="Huber K.J."/>
            <person name="Neumann-Schaal M."/>
            <person name="Geppert A."/>
            <person name="Luckner M."/>
            <person name="Wanner G."/>
            <person name="Overmann J."/>
        </authorList>
    </citation>
    <scope>NUCLEOTIDE SEQUENCE [LARGE SCALE GENOMIC DNA]</scope>
    <source>
        <strain evidence="3 4">0125_3</strain>
    </source>
</reference>
<dbReference type="InterPro" id="IPR036928">
    <property type="entry name" value="AS_sf"/>
</dbReference>
<evidence type="ECO:0000259" key="1">
    <source>
        <dbReference type="Pfam" id="PF01425"/>
    </source>
</evidence>
<organism evidence="3 4">
    <name type="scientific">Usitatibacter rugosus</name>
    <dbReference type="NCBI Taxonomy" id="2732067"/>
    <lineage>
        <taxon>Bacteria</taxon>
        <taxon>Pseudomonadati</taxon>
        <taxon>Pseudomonadota</taxon>
        <taxon>Betaproteobacteria</taxon>
        <taxon>Nitrosomonadales</taxon>
        <taxon>Usitatibacteraceae</taxon>
        <taxon>Usitatibacter</taxon>
    </lineage>
</organism>
<dbReference type="AlphaFoldDB" id="A0A6M4H090"/>
<feature type="domain" description="Allophanate hydrolase C-terminal" evidence="2">
    <location>
        <begin position="477"/>
        <end position="600"/>
    </location>
</feature>
<dbReference type="Pfam" id="PF21986">
    <property type="entry name" value="AH_C"/>
    <property type="match status" value="1"/>
</dbReference>
<dbReference type="InterPro" id="IPR023631">
    <property type="entry name" value="Amidase_dom"/>
</dbReference>
<dbReference type="InterPro" id="IPR000120">
    <property type="entry name" value="Amidase"/>
</dbReference>
<name>A0A6M4H090_9PROT</name>
<keyword evidence="3" id="KW-0378">Hydrolase</keyword>
<dbReference type="EC" id="3.5.1.54" evidence="3"/>
<dbReference type="RefSeq" id="WP_246232364.1">
    <property type="nucleotide sequence ID" value="NZ_CP053069.1"/>
</dbReference>